<proteinExistence type="predicted"/>
<comment type="caution">
    <text evidence="1">The sequence shown here is derived from an EMBL/GenBank/DDBJ whole genome shotgun (WGS) entry which is preliminary data.</text>
</comment>
<evidence type="ECO:0000313" key="2">
    <source>
        <dbReference type="Proteomes" id="UP001631969"/>
    </source>
</evidence>
<name>A0ACC7NTR8_9BACL</name>
<dbReference type="Proteomes" id="UP001631969">
    <property type="component" value="Unassembled WGS sequence"/>
</dbReference>
<organism evidence="1 2">
    <name type="scientific">Paenibacillus mesotrionivorans</name>
    <dbReference type="NCBI Taxonomy" id="3160968"/>
    <lineage>
        <taxon>Bacteria</taxon>
        <taxon>Bacillati</taxon>
        <taxon>Bacillota</taxon>
        <taxon>Bacilli</taxon>
        <taxon>Bacillales</taxon>
        <taxon>Paenibacillaceae</taxon>
        <taxon>Paenibacillus</taxon>
    </lineage>
</organism>
<evidence type="ECO:0000313" key="1">
    <source>
        <dbReference type="EMBL" id="MFM9327855.1"/>
    </source>
</evidence>
<protein>
    <submittedName>
        <fullName evidence="1">Uncharacterized protein</fullName>
    </submittedName>
</protein>
<sequence>MKKIIIGAAVLAVCAGGTAYAYQQLVEENPRNAYFKAEAQQLDVTKRQMDQVLKTDLLYTHMKTGVPFHQKLQVSGKVKVDGMDAETEQQVQPILDLLDKSALRFEQTMDEPNKQYQMKLGWDYNQKELLGVEAYTGPKLTALKVPQLLPTYVTLQNDKAGEFMKKMNPAYTGPDTLNLFDYYKTARGQEGDLKVYAKDYFKLIYENIKDSQVTSQKIEYTNPYGEKQKLKEYTLTLTDSDMKTMLELLLTKAENDDKLLDFIVQNASASTRLPAAAATGAPVPLSKDELKKTFTRLKENLDKVDFTGGFEMKVVTDKDGNIVDRKIKTAFAGTEAESKEGAELSYASSQWAAKEAGKGSFQVTVKPTGQDNGGKENLLTLTDTYTYDGKKADHELEWKLVSDGEEESAGKAGYHREAVEESAGKLNVKQTVKVDPKLEGDQYAINISMDTTKTGAEDGKKTGTDSKVDITVDSKPAAGPAGKINLKLAIAQEMEQLSNPSWPEFTAANSRELSTMTDEDMMQLQNDIMGGFYRMLFTNQDLMELVAPFM</sequence>
<gene>
    <name evidence="1" type="ORF">ACI1P1_06005</name>
</gene>
<accession>A0ACC7NTR8</accession>
<keyword evidence="2" id="KW-1185">Reference proteome</keyword>
<dbReference type="EMBL" id="JBJURJ010000003">
    <property type="protein sequence ID" value="MFM9327855.1"/>
    <property type="molecule type" value="Genomic_DNA"/>
</dbReference>
<reference evidence="1" key="1">
    <citation type="submission" date="2024-12" db="EMBL/GenBank/DDBJ databases">
        <authorList>
            <person name="Wu N."/>
        </authorList>
    </citation>
    <scope>NUCLEOTIDE SEQUENCE</scope>
    <source>
        <strain evidence="1">P15</strain>
    </source>
</reference>